<proteinExistence type="predicted"/>
<evidence type="ECO:0000313" key="1">
    <source>
        <dbReference type="EMBL" id="KAJ8670257.1"/>
    </source>
</evidence>
<protein>
    <submittedName>
        <fullName evidence="1">Uncharacterized protein</fullName>
    </submittedName>
</protein>
<accession>A0ACC2NJ46</accession>
<name>A0ACC2NJ46_9HYME</name>
<gene>
    <name evidence="1" type="ORF">QAD02_001516</name>
</gene>
<organism evidence="1 2">
    <name type="scientific">Eretmocerus hayati</name>
    <dbReference type="NCBI Taxonomy" id="131215"/>
    <lineage>
        <taxon>Eukaryota</taxon>
        <taxon>Metazoa</taxon>
        <taxon>Ecdysozoa</taxon>
        <taxon>Arthropoda</taxon>
        <taxon>Hexapoda</taxon>
        <taxon>Insecta</taxon>
        <taxon>Pterygota</taxon>
        <taxon>Neoptera</taxon>
        <taxon>Endopterygota</taxon>
        <taxon>Hymenoptera</taxon>
        <taxon>Apocrita</taxon>
        <taxon>Proctotrupomorpha</taxon>
        <taxon>Chalcidoidea</taxon>
        <taxon>Aphelinidae</taxon>
        <taxon>Aphelininae</taxon>
        <taxon>Eretmocerus</taxon>
    </lineage>
</organism>
<keyword evidence="2" id="KW-1185">Reference proteome</keyword>
<comment type="caution">
    <text evidence="1">The sequence shown here is derived from an EMBL/GenBank/DDBJ whole genome shotgun (WGS) entry which is preliminary data.</text>
</comment>
<reference evidence="1" key="1">
    <citation type="submission" date="2023-04" db="EMBL/GenBank/DDBJ databases">
        <title>A chromosome-level genome assembly of the parasitoid wasp Eretmocerus hayati.</title>
        <authorList>
            <person name="Zhong Y."/>
            <person name="Liu S."/>
            <person name="Liu Y."/>
        </authorList>
    </citation>
    <scope>NUCLEOTIDE SEQUENCE</scope>
    <source>
        <strain evidence="1">ZJU_SS_LIU_2023</strain>
    </source>
</reference>
<dbReference type="Proteomes" id="UP001239111">
    <property type="component" value="Chromosome 3"/>
</dbReference>
<evidence type="ECO:0000313" key="2">
    <source>
        <dbReference type="Proteomes" id="UP001239111"/>
    </source>
</evidence>
<sequence length="283" mass="31243">MYKERKSVKTSNPEADVASTRALRDSASTTSSSLDMYYNITMSKANPLHLCIGYSYVDANGLMQTVSYTADAENGFRVHASNLPQAQIPLQQQDTPEVALAKRRHLDQLRRAQTSSSPTSSSSSTAWQQQPRAQARRAPPSSRSSFFRLSGDEARELSVPRAPRPGLLEFEGGIVTEPVSGFSTSSSSFHELPQVMVPVLRDQPTVYTLPLQFMLRSSMSHSQDELGRYEYSYQGDTSAKTESRALDGTTRGAYSYIDANGLLQQVHYVADENGFRVLATNLP</sequence>
<dbReference type="EMBL" id="CM056743">
    <property type="protein sequence ID" value="KAJ8670257.1"/>
    <property type="molecule type" value="Genomic_DNA"/>
</dbReference>